<evidence type="ECO:0000313" key="1">
    <source>
        <dbReference type="EMBL" id="KAI3665052.1"/>
    </source>
</evidence>
<organism evidence="1 2">
    <name type="scientific">Arctium lappa</name>
    <name type="common">Greater burdock</name>
    <name type="synonym">Lappa major</name>
    <dbReference type="NCBI Taxonomy" id="4217"/>
    <lineage>
        <taxon>Eukaryota</taxon>
        <taxon>Viridiplantae</taxon>
        <taxon>Streptophyta</taxon>
        <taxon>Embryophyta</taxon>
        <taxon>Tracheophyta</taxon>
        <taxon>Spermatophyta</taxon>
        <taxon>Magnoliopsida</taxon>
        <taxon>eudicotyledons</taxon>
        <taxon>Gunneridae</taxon>
        <taxon>Pentapetalae</taxon>
        <taxon>asterids</taxon>
        <taxon>campanulids</taxon>
        <taxon>Asterales</taxon>
        <taxon>Asteraceae</taxon>
        <taxon>Carduoideae</taxon>
        <taxon>Cardueae</taxon>
        <taxon>Arctiinae</taxon>
        <taxon>Arctium</taxon>
    </lineage>
</organism>
<protein>
    <submittedName>
        <fullName evidence="1">Uncharacterized protein</fullName>
    </submittedName>
</protein>
<reference evidence="1 2" key="2">
    <citation type="journal article" date="2022" name="Mol. Ecol. Resour.">
        <title>The genomes of chicory, endive, great burdock and yacon provide insights into Asteraceae paleo-polyploidization history and plant inulin production.</title>
        <authorList>
            <person name="Fan W."/>
            <person name="Wang S."/>
            <person name="Wang H."/>
            <person name="Wang A."/>
            <person name="Jiang F."/>
            <person name="Liu H."/>
            <person name="Zhao H."/>
            <person name="Xu D."/>
            <person name="Zhang Y."/>
        </authorList>
    </citation>
    <scope>NUCLEOTIDE SEQUENCE [LARGE SCALE GENOMIC DNA]</scope>
    <source>
        <strain evidence="2">cv. Niubang</strain>
    </source>
</reference>
<sequence>MTSKDALSVGTDVKPPVLFKGEWSYETKSSVLMMGAYESANDFLNSDDGCIDEIDMFDFNAPLPDMLPSGVNIDESSTKVGESVSVTADYYAQGKKHKKQRLQKQKYTGTQKKTQSQKSDFPNKSISFVSDIRKKRSKARTEWRPKRKDDEITESVSDNSCTRSDSSDSDVVSQYASHKQNLVTSYKRYCWELKKSLSMVNAASSELLLLEDFKVNTAEYYYC</sequence>
<proteinExistence type="predicted"/>
<keyword evidence="2" id="KW-1185">Reference proteome</keyword>
<name>A0ACB8XEC5_ARCLA</name>
<comment type="caution">
    <text evidence="1">The sequence shown here is derived from an EMBL/GenBank/DDBJ whole genome shotgun (WGS) entry which is preliminary data.</text>
</comment>
<dbReference type="EMBL" id="CM042064">
    <property type="protein sequence ID" value="KAI3665052.1"/>
    <property type="molecule type" value="Genomic_DNA"/>
</dbReference>
<accession>A0ACB8XEC5</accession>
<gene>
    <name evidence="1" type="ORF">L6452_43669</name>
</gene>
<dbReference type="Proteomes" id="UP001055879">
    <property type="component" value="Linkage Group LG18"/>
</dbReference>
<evidence type="ECO:0000313" key="2">
    <source>
        <dbReference type="Proteomes" id="UP001055879"/>
    </source>
</evidence>
<reference evidence="2" key="1">
    <citation type="journal article" date="2022" name="Mol. Ecol. Resour.">
        <title>The genomes of chicory, endive, great burdock and yacon provide insights into Asteraceae palaeo-polyploidization history and plant inulin production.</title>
        <authorList>
            <person name="Fan W."/>
            <person name="Wang S."/>
            <person name="Wang H."/>
            <person name="Wang A."/>
            <person name="Jiang F."/>
            <person name="Liu H."/>
            <person name="Zhao H."/>
            <person name="Xu D."/>
            <person name="Zhang Y."/>
        </authorList>
    </citation>
    <scope>NUCLEOTIDE SEQUENCE [LARGE SCALE GENOMIC DNA]</scope>
    <source>
        <strain evidence="2">cv. Niubang</strain>
    </source>
</reference>